<reference evidence="3 4" key="1">
    <citation type="journal article" date="2010" name="Vet. Microbiol.">
        <title>Production of haemolysins by strains of the Actinobacillus minor/porcitonsillarum complex.</title>
        <authorList>
            <person name="Arya G."/>
            <person name="Niven D.F."/>
        </authorList>
    </citation>
    <scope>NUCLEOTIDE SEQUENCE [LARGE SCALE GENOMIC DNA]</scope>
    <source>
        <strain evidence="4">strain 202</strain>
    </source>
</reference>
<feature type="non-terminal residue" evidence="3">
    <location>
        <position position="81"/>
    </location>
</feature>
<evidence type="ECO:0000259" key="2">
    <source>
        <dbReference type="Pfam" id="PF13518"/>
    </source>
</evidence>
<dbReference type="Proteomes" id="UP000003394">
    <property type="component" value="Unassembled WGS sequence"/>
</dbReference>
<comment type="caution">
    <text evidence="3">The sequence shown here is derived from an EMBL/GenBank/DDBJ whole genome shotgun (WGS) entry which is preliminary data.</text>
</comment>
<dbReference type="Pfam" id="PF13518">
    <property type="entry name" value="HTH_28"/>
    <property type="match status" value="1"/>
</dbReference>
<sequence length="81" mass="9615">MTKYNQTFKQQVVNFYFEHHKNLSLTLRYFNLSDRTVSRWVAQYKYSGVHGLAALHSERIYAPEFKLKVVKSILTGRFSPE</sequence>
<accession>A0ABP2GWT9</accession>
<comment type="similarity">
    <text evidence="1">Belongs to the IS150/IS1296 orfA family.</text>
</comment>
<dbReference type="InterPro" id="IPR052057">
    <property type="entry name" value="IS150/IS1296_orfA-like"/>
</dbReference>
<keyword evidence="4" id="KW-1185">Reference proteome</keyword>
<organism evidence="3 4">
    <name type="scientific">Actinobacillus minor 202</name>
    <dbReference type="NCBI Taxonomy" id="591023"/>
    <lineage>
        <taxon>Bacteria</taxon>
        <taxon>Pseudomonadati</taxon>
        <taxon>Pseudomonadota</taxon>
        <taxon>Gammaproteobacteria</taxon>
        <taxon>Pasteurellales</taxon>
        <taxon>Pasteurellaceae</taxon>
        <taxon>Actinobacillus</taxon>
    </lineage>
</organism>
<gene>
    <name evidence="3" type="ORF">AM202_04112</name>
</gene>
<dbReference type="SUPFAM" id="SSF46689">
    <property type="entry name" value="Homeodomain-like"/>
    <property type="match status" value="1"/>
</dbReference>
<dbReference type="Gene3D" id="1.10.10.10">
    <property type="entry name" value="Winged helix-like DNA-binding domain superfamily/Winged helix DNA-binding domain"/>
    <property type="match status" value="1"/>
</dbReference>
<dbReference type="EMBL" id="ACFT01000120">
    <property type="protein sequence ID" value="EEV25376.1"/>
    <property type="molecule type" value="Genomic_DNA"/>
</dbReference>
<dbReference type="RefSeq" id="WP_005821487.1">
    <property type="nucleotide sequence ID" value="NZ_ACFT01000120.1"/>
</dbReference>
<name>A0ABP2GWT9_9PAST</name>
<feature type="domain" description="Insertion element IS150 protein InsJ-like helix-turn-helix" evidence="2">
    <location>
        <begin position="8"/>
        <end position="54"/>
    </location>
</feature>
<evidence type="ECO:0000313" key="3">
    <source>
        <dbReference type="EMBL" id="EEV25376.1"/>
    </source>
</evidence>
<evidence type="ECO:0000256" key="1">
    <source>
        <dbReference type="ARBA" id="ARBA00038232"/>
    </source>
</evidence>
<dbReference type="PANTHER" id="PTHR33795:SF1">
    <property type="entry name" value="INSERTION ELEMENT IS150 PROTEIN INSJ"/>
    <property type="match status" value="1"/>
</dbReference>
<evidence type="ECO:0000313" key="4">
    <source>
        <dbReference type="Proteomes" id="UP000003394"/>
    </source>
</evidence>
<protein>
    <submittedName>
        <fullName evidence="3">Transposase and inactivated derivative</fullName>
    </submittedName>
</protein>
<dbReference type="InterPro" id="IPR009057">
    <property type="entry name" value="Homeodomain-like_sf"/>
</dbReference>
<dbReference type="PANTHER" id="PTHR33795">
    <property type="entry name" value="INSERTION ELEMENT IS150 PROTEIN INSJ"/>
    <property type="match status" value="1"/>
</dbReference>
<proteinExistence type="inferred from homology"/>
<dbReference type="InterPro" id="IPR055247">
    <property type="entry name" value="InsJ-like_HTH"/>
</dbReference>
<dbReference type="InterPro" id="IPR036388">
    <property type="entry name" value="WH-like_DNA-bd_sf"/>
</dbReference>